<evidence type="ECO:0000313" key="1">
    <source>
        <dbReference type="EMBL" id="GAA4871923.1"/>
    </source>
</evidence>
<protein>
    <recommendedName>
        <fullName evidence="3">HTH arsR-type domain-containing protein</fullName>
    </recommendedName>
</protein>
<dbReference type="CDD" id="cd00090">
    <property type="entry name" value="HTH_ARSR"/>
    <property type="match status" value="1"/>
</dbReference>
<evidence type="ECO:0000313" key="2">
    <source>
        <dbReference type="Proteomes" id="UP001501752"/>
    </source>
</evidence>
<reference evidence="2" key="1">
    <citation type="journal article" date="2019" name="Int. J. Syst. Evol. Microbiol.">
        <title>The Global Catalogue of Microorganisms (GCM) 10K type strain sequencing project: providing services to taxonomists for standard genome sequencing and annotation.</title>
        <authorList>
            <consortium name="The Broad Institute Genomics Platform"/>
            <consortium name="The Broad Institute Genome Sequencing Center for Infectious Disease"/>
            <person name="Wu L."/>
            <person name="Ma J."/>
        </authorList>
    </citation>
    <scope>NUCLEOTIDE SEQUENCE [LARGE SCALE GENOMIC DNA]</scope>
    <source>
        <strain evidence="2">JCM 13006</strain>
    </source>
</reference>
<dbReference type="PANTHER" id="PTHR43132">
    <property type="entry name" value="ARSENICAL RESISTANCE OPERON REPRESSOR ARSR-RELATED"/>
    <property type="match status" value="1"/>
</dbReference>
<dbReference type="SUPFAM" id="SSF46785">
    <property type="entry name" value="Winged helix' DNA-binding domain"/>
    <property type="match status" value="1"/>
</dbReference>
<comment type="caution">
    <text evidence="1">The sequence shown here is derived from an EMBL/GenBank/DDBJ whole genome shotgun (WGS) entry which is preliminary data.</text>
</comment>
<dbReference type="InterPro" id="IPR051011">
    <property type="entry name" value="Metal_resp_trans_reg"/>
</dbReference>
<organism evidence="1 2">
    <name type="scientific">Kitasatospora terrestris</name>
    <dbReference type="NCBI Taxonomy" id="258051"/>
    <lineage>
        <taxon>Bacteria</taxon>
        <taxon>Bacillati</taxon>
        <taxon>Actinomycetota</taxon>
        <taxon>Actinomycetes</taxon>
        <taxon>Kitasatosporales</taxon>
        <taxon>Streptomycetaceae</taxon>
        <taxon>Kitasatospora</taxon>
    </lineage>
</organism>
<accession>A0ABP9E8W0</accession>
<name>A0ABP9E8W0_9ACTN</name>
<dbReference type="RefSeq" id="WP_345699883.1">
    <property type="nucleotide sequence ID" value="NZ_BAABIS010000001.1"/>
</dbReference>
<gene>
    <name evidence="1" type="ORF">GCM10023235_58620</name>
</gene>
<keyword evidence="2" id="KW-1185">Reference proteome</keyword>
<sequence>MPTLFALGAQTDIIQGGPPLLTYPARGKATMAENLSAVPVPASPLANLIGAPRARLLTLLASTIELAHRLGVTPGAVNRHLTALTAASLLTRTRHGRSVLYARTPSPPPAEIPQRHGFQCEMVE</sequence>
<dbReference type="InterPro" id="IPR011991">
    <property type="entry name" value="ArsR-like_HTH"/>
</dbReference>
<dbReference type="InterPro" id="IPR036388">
    <property type="entry name" value="WH-like_DNA-bd_sf"/>
</dbReference>
<dbReference type="EMBL" id="BAABIS010000001">
    <property type="protein sequence ID" value="GAA4871923.1"/>
    <property type="molecule type" value="Genomic_DNA"/>
</dbReference>
<dbReference type="Proteomes" id="UP001501752">
    <property type="component" value="Unassembled WGS sequence"/>
</dbReference>
<evidence type="ECO:0008006" key="3">
    <source>
        <dbReference type="Google" id="ProtNLM"/>
    </source>
</evidence>
<proteinExistence type="predicted"/>
<dbReference type="Gene3D" id="1.10.10.10">
    <property type="entry name" value="Winged helix-like DNA-binding domain superfamily/Winged helix DNA-binding domain"/>
    <property type="match status" value="1"/>
</dbReference>
<dbReference type="PANTHER" id="PTHR43132:SF6">
    <property type="entry name" value="HTH-TYPE TRANSCRIPTIONAL REPRESSOR CZRA"/>
    <property type="match status" value="1"/>
</dbReference>
<dbReference type="InterPro" id="IPR036390">
    <property type="entry name" value="WH_DNA-bd_sf"/>
</dbReference>